<dbReference type="GO" id="GO:0003713">
    <property type="term" value="F:transcription coactivator activity"/>
    <property type="evidence" value="ECO:0007669"/>
    <property type="project" value="InterPro"/>
</dbReference>
<keyword evidence="3" id="KW-0539">Nucleus</keyword>
<gene>
    <name evidence="5" type="primary">100638202</name>
</gene>
<dbReference type="OrthoDB" id="524165at2759"/>
<comment type="subcellular location">
    <subcellularLocation>
        <location evidence="1">Nucleus</location>
    </subcellularLocation>
</comment>
<dbReference type="CDD" id="cd21937">
    <property type="entry name" value="ZIP_MycBP-like"/>
    <property type="match status" value="1"/>
</dbReference>
<dbReference type="STRING" id="400682.A0A1X7VJD1"/>
<dbReference type="PANTHER" id="PTHR13168">
    <property type="entry name" value="ASSOCIATE OF C-MYC AMY-1"/>
    <property type="match status" value="1"/>
</dbReference>
<keyword evidence="6" id="KW-1185">Reference proteome</keyword>
<dbReference type="Proteomes" id="UP000007879">
    <property type="component" value="Unassembled WGS sequence"/>
</dbReference>
<name>A0A1X7VJD1_AMPQE</name>
<dbReference type="PANTHER" id="PTHR13168:SF0">
    <property type="entry name" value="C-MYC-BINDING PROTEIN"/>
    <property type="match status" value="1"/>
</dbReference>
<feature type="region of interest" description="Disordered" evidence="4">
    <location>
        <begin position="82"/>
        <end position="104"/>
    </location>
</feature>
<evidence type="ECO:0000256" key="3">
    <source>
        <dbReference type="ARBA" id="ARBA00023242"/>
    </source>
</evidence>
<evidence type="ECO:0000256" key="4">
    <source>
        <dbReference type="SAM" id="MobiDB-lite"/>
    </source>
</evidence>
<proteinExistence type="inferred from homology"/>
<sequence length="104" mass="12013">MSQQGRQSDSKKEEFRRYLEKAGVLDAFTKALVGLYEEPDKPADAMEFVKRQLHGGPPEPINMDALKQEIQDLRMRNQQLEEENEMLKSQLLKYESEEQAPATS</sequence>
<reference evidence="5" key="2">
    <citation type="submission" date="2017-05" db="UniProtKB">
        <authorList>
            <consortium name="EnsemblMetazoa"/>
        </authorList>
    </citation>
    <scope>IDENTIFICATION</scope>
</reference>
<evidence type="ECO:0000313" key="6">
    <source>
        <dbReference type="Proteomes" id="UP000007879"/>
    </source>
</evidence>
<evidence type="ECO:0000313" key="5">
    <source>
        <dbReference type="EnsemblMetazoa" id="Aqu2.1.39915_001"/>
    </source>
</evidence>
<reference evidence="6" key="1">
    <citation type="journal article" date="2010" name="Nature">
        <title>The Amphimedon queenslandica genome and the evolution of animal complexity.</title>
        <authorList>
            <person name="Srivastava M."/>
            <person name="Simakov O."/>
            <person name="Chapman J."/>
            <person name="Fahey B."/>
            <person name="Gauthier M.E."/>
            <person name="Mitros T."/>
            <person name="Richards G.S."/>
            <person name="Conaco C."/>
            <person name="Dacre M."/>
            <person name="Hellsten U."/>
            <person name="Larroux C."/>
            <person name="Putnam N.H."/>
            <person name="Stanke M."/>
            <person name="Adamska M."/>
            <person name="Darling A."/>
            <person name="Degnan S.M."/>
            <person name="Oakley T.H."/>
            <person name="Plachetzki D.C."/>
            <person name="Zhai Y."/>
            <person name="Adamski M."/>
            <person name="Calcino A."/>
            <person name="Cummins S.F."/>
            <person name="Goodstein D.M."/>
            <person name="Harris C."/>
            <person name="Jackson D.J."/>
            <person name="Leys S.P."/>
            <person name="Shu S."/>
            <person name="Woodcroft B.J."/>
            <person name="Vervoort M."/>
            <person name="Kosik K.S."/>
            <person name="Manning G."/>
            <person name="Degnan B.M."/>
            <person name="Rokhsar D.S."/>
        </authorList>
    </citation>
    <scope>NUCLEOTIDE SEQUENCE [LARGE SCALE GENOMIC DNA]</scope>
</reference>
<dbReference type="PRINTS" id="PR02028">
    <property type="entry name" value="CMYCBINDINGP"/>
</dbReference>
<evidence type="ECO:0008006" key="7">
    <source>
        <dbReference type="Google" id="ProtNLM"/>
    </source>
</evidence>
<dbReference type="Gene3D" id="6.10.250.1060">
    <property type="match status" value="1"/>
</dbReference>
<evidence type="ECO:0000256" key="2">
    <source>
        <dbReference type="ARBA" id="ARBA00009389"/>
    </source>
</evidence>
<evidence type="ECO:0000256" key="1">
    <source>
        <dbReference type="ARBA" id="ARBA00004123"/>
    </source>
</evidence>
<comment type="similarity">
    <text evidence="2">Belongs to the AMY1 family.</text>
</comment>
<dbReference type="GO" id="GO:0005634">
    <property type="term" value="C:nucleus"/>
    <property type="evidence" value="ECO:0007669"/>
    <property type="project" value="UniProtKB-SubCell"/>
</dbReference>
<dbReference type="InParanoid" id="A0A1X7VJD1"/>
<dbReference type="InterPro" id="IPR026060">
    <property type="entry name" value="AMY1"/>
</dbReference>
<organism evidence="5">
    <name type="scientific">Amphimedon queenslandica</name>
    <name type="common">Sponge</name>
    <dbReference type="NCBI Taxonomy" id="400682"/>
    <lineage>
        <taxon>Eukaryota</taxon>
        <taxon>Metazoa</taxon>
        <taxon>Porifera</taxon>
        <taxon>Demospongiae</taxon>
        <taxon>Heteroscleromorpha</taxon>
        <taxon>Haplosclerida</taxon>
        <taxon>Niphatidae</taxon>
        <taxon>Amphimedon</taxon>
    </lineage>
</organism>
<dbReference type="EnsemblMetazoa" id="Aqu2.1.39915_001">
    <property type="protein sequence ID" value="Aqu2.1.39915_001"/>
    <property type="gene ID" value="Aqu2.1.39915"/>
</dbReference>
<dbReference type="AlphaFoldDB" id="A0A1X7VJD1"/>
<accession>A0A1X7VJD1</accession>
<protein>
    <recommendedName>
        <fullName evidence="7">c-Myc-binding protein</fullName>
    </recommendedName>
</protein>
<dbReference type="EnsemblMetazoa" id="XM_003384021.3">
    <property type="protein sequence ID" value="XP_003384069.1"/>
    <property type="gene ID" value="LOC100638202"/>
</dbReference>
<dbReference type="KEGG" id="aqu:100638202"/>